<dbReference type="EMBL" id="QXFY01001290">
    <property type="protein sequence ID" value="KAE9322108.1"/>
    <property type="molecule type" value="Genomic_DNA"/>
</dbReference>
<proteinExistence type="predicted"/>
<sequence>MNISSDRAHFVTQFVSKICQKSHVIILFSAVRLSASTFANARRGQDKTRTFLPTGHAMGPLAVEQTPSPRHKRTESSASSHSSPAHSTMASPAVFPPLNLRATSAGRMPFPRIDGDNNDDAERRNATALTIVELLARGNSSNKSNSSSNTQQTLPSLRPQSTGSSPLPSLPKMVIPSLRGDQRFAFPSSSGGVTQSFSTQTPTTAGVSPLGLSPAARPMPMPRAAASAAQQSKAAAPSPPKRGRAAAGTGTVNNSRKRQKDELTKLRAQVQELQRELEHVRVRMPRKSRAIAVMMHKNGASSRPSEVAVTAAPLMDLEASGEKTSGLLVVSVWERMAQHQKEEKSKAEMENLRLKGLIQEQLKISKGLEKLLRKRCKSSMSFGSDVETSAAVLGVKRPRTSDTQETAVFASLASGLDARLSEMEAVFDKGGLTHDKQELQETQMILDERRGPVMEVKDAKILPFDVQACAGAIWQCLEAESEATVVGGSTSDTVCFKNSMPLRQHRAPDAELTVRCVIRRVVDDATGRVVFVWESVAECPSRLPHVSPSAKSVEIRDCGWGLIEPLRSPTGERSSILQLCSYLMPLVSGVSAEQSRQHTHGLAELVVPCYRALWNQRQRSVENKLMNAAIGAKHSHAALKVEPKQEVR</sequence>
<feature type="region of interest" description="Disordered" evidence="1">
    <location>
        <begin position="137"/>
        <end position="262"/>
    </location>
</feature>
<evidence type="ECO:0008006" key="4">
    <source>
        <dbReference type="Google" id="ProtNLM"/>
    </source>
</evidence>
<gene>
    <name evidence="2" type="ORF">PF008_g17666</name>
</gene>
<feature type="compositionally biased region" description="Low complexity" evidence="1">
    <location>
        <begin position="76"/>
        <end position="93"/>
    </location>
</feature>
<name>A0A6G0R7N4_9STRA</name>
<evidence type="ECO:0000313" key="3">
    <source>
        <dbReference type="Proteomes" id="UP000486351"/>
    </source>
</evidence>
<evidence type="ECO:0000313" key="2">
    <source>
        <dbReference type="EMBL" id="KAE9322108.1"/>
    </source>
</evidence>
<dbReference type="AlphaFoldDB" id="A0A6G0R7N4"/>
<feature type="region of interest" description="Disordered" evidence="1">
    <location>
        <begin position="49"/>
        <end position="93"/>
    </location>
</feature>
<feature type="compositionally biased region" description="Low complexity" evidence="1">
    <location>
        <begin position="139"/>
        <end position="149"/>
    </location>
</feature>
<dbReference type="PANTHER" id="PTHR35796:SF3">
    <property type="entry name" value="BHLH DOMAIN-CONTAINING PROTEIN"/>
    <property type="match status" value="1"/>
</dbReference>
<organism evidence="2 3">
    <name type="scientific">Phytophthora fragariae</name>
    <dbReference type="NCBI Taxonomy" id="53985"/>
    <lineage>
        <taxon>Eukaryota</taxon>
        <taxon>Sar</taxon>
        <taxon>Stramenopiles</taxon>
        <taxon>Oomycota</taxon>
        <taxon>Peronosporomycetes</taxon>
        <taxon>Peronosporales</taxon>
        <taxon>Peronosporaceae</taxon>
        <taxon>Phytophthora</taxon>
    </lineage>
</organism>
<comment type="caution">
    <text evidence="2">The sequence shown here is derived from an EMBL/GenBank/DDBJ whole genome shotgun (WGS) entry which is preliminary data.</text>
</comment>
<feature type="compositionally biased region" description="Low complexity" evidence="1">
    <location>
        <begin position="213"/>
        <end position="236"/>
    </location>
</feature>
<feature type="compositionally biased region" description="Polar residues" evidence="1">
    <location>
        <begin position="150"/>
        <end position="167"/>
    </location>
</feature>
<accession>A0A6G0R7N4</accession>
<dbReference type="Proteomes" id="UP000486351">
    <property type="component" value="Unassembled WGS sequence"/>
</dbReference>
<evidence type="ECO:0000256" key="1">
    <source>
        <dbReference type="SAM" id="MobiDB-lite"/>
    </source>
</evidence>
<dbReference type="PANTHER" id="PTHR35796">
    <property type="entry name" value="HYPOTHETICAL CYTOSOLIC PROTEIN"/>
    <property type="match status" value="1"/>
</dbReference>
<feature type="compositionally biased region" description="Polar residues" evidence="1">
    <location>
        <begin position="187"/>
        <end position="206"/>
    </location>
</feature>
<reference evidence="2 3" key="1">
    <citation type="submission" date="2018-09" db="EMBL/GenBank/DDBJ databases">
        <title>Genomic investigation of the strawberry pathogen Phytophthora fragariae indicates pathogenicity is determined by transcriptional variation in three key races.</title>
        <authorList>
            <person name="Adams T.M."/>
            <person name="Armitage A.D."/>
            <person name="Sobczyk M.K."/>
            <person name="Bates H.J."/>
            <person name="Dunwell J.M."/>
            <person name="Nellist C.F."/>
            <person name="Harrison R.J."/>
        </authorList>
    </citation>
    <scope>NUCLEOTIDE SEQUENCE [LARGE SCALE GENOMIC DNA]</scope>
    <source>
        <strain evidence="2 3">NOV-77</strain>
    </source>
</reference>
<protein>
    <recommendedName>
        <fullName evidence="4">M96 mating-specific protein family</fullName>
    </recommendedName>
</protein>